<reference evidence="6" key="1">
    <citation type="submission" date="2024-02" db="UniProtKB">
        <authorList>
            <consortium name="WormBaseParasite"/>
        </authorList>
    </citation>
    <scope>IDENTIFICATION</scope>
</reference>
<dbReference type="GO" id="GO:0045211">
    <property type="term" value="C:postsynaptic membrane"/>
    <property type="evidence" value="ECO:0007669"/>
    <property type="project" value="TreeGrafter"/>
</dbReference>
<dbReference type="InterPro" id="IPR001478">
    <property type="entry name" value="PDZ"/>
</dbReference>
<evidence type="ECO:0000256" key="3">
    <source>
        <dbReference type="SAM" id="MobiDB-lite"/>
    </source>
</evidence>
<dbReference type="GO" id="GO:0005912">
    <property type="term" value="C:adherens junction"/>
    <property type="evidence" value="ECO:0007669"/>
    <property type="project" value="TreeGrafter"/>
</dbReference>
<feature type="compositionally biased region" description="Polar residues" evidence="3">
    <location>
        <begin position="561"/>
        <end position="583"/>
    </location>
</feature>
<evidence type="ECO:0000313" key="5">
    <source>
        <dbReference type="Proteomes" id="UP000887575"/>
    </source>
</evidence>
<dbReference type="InterPro" id="IPR032675">
    <property type="entry name" value="LRR_dom_sf"/>
</dbReference>
<keyword evidence="2" id="KW-0677">Repeat</keyword>
<dbReference type="GO" id="GO:0043113">
    <property type="term" value="P:receptor clustering"/>
    <property type="evidence" value="ECO:0007669"/>
    <property type="project" value="TreeGrafter"/>
</dbReference>
<evidence type="ECO:0000256" key="2">
    <source>
        <dbReference type="ARBA" id="ARBA00022737"/>
    </source>
</evidence>
<feature type="region of interest" description="Disordered" evidence="3">
    <location>
        <begin position="1172"/>
        <end position="1196"/>
    </location>
</feature>
<keyword evidence="1" id="KW-0433">Leucine-rich repeat</keyword>
<dbReference type="InterPro" id="IPR001611">
    <property type="entry name" value="Leu-rich_rpt"/>
</dbReference>
<accession>A0AAF3EZ58</accession>
<evidence type="ECO:0000313" key="6">
    <source>
        <dbReference type="WBParaSite" id="MBELARI_LOCUS19497"/>
    </source>
</evidence>
<feature type="region of interest" description="Disordered" evidence="3">
    <location>
        <begin position="1123"/>
        <end position="1143"/>
    </location>
</feature>
<evidence type="ECO:0000256" key="1">
    <source>
        <dbReference type="ARBA" id="ARBA00022614"/>
    </source>
</evidence>
<feature type="region of interest" description="Disordered" evidence="3">
    <location>
        <begin position="557"/>
        <end position="583"/>
    </location>
</feature>
<feature type="domain" description="PDZ" evidence="4">
    <location>
        <begin position="951"/>
        <end position="1030"/>
    </location>
</feature>
<dbReference type="Pfam" id="PF00595">
    <property type="entry name" value="PDZ"/>
    <property type="match status" value="4"/>
</dbReference>
<dbReference type="InterPro" id="IPR003591">
    <property type="entry name" value="Leu-rich_rpt_typical-subtyp"/>
</dbReference>
<dbReference type="GO" id="GO:0098609">
    <property type="term" value="P:cell-cell adhesion"/>
    <property type="evidence" value="ECO:0007669"/>
    <property type="project" value="TreeGrafter"/>
</dbReference>
<sequence>MSFFCMPFSACNRQIDSFDRRQCNLHVIPNEIDRYSRSLEELLLDCNHIKELPKFLFRCQKLRRLSLNDNEIYRLVPEISQLTSLVELNLGKNDISDVPEELKHCKLLQILDLSANPITRLPATITQLSTLTRLRLNDVSLTVLPSDIGALTEMRELEVRENLLRTLPSLQHLTKLQILDLGDNELDQLPKDIENMVSLRELYVDKNDLELLPDEITRCRSLDVLDVSENRLTSLPEDLGHLENLTELIVANNCLTDLPNSLGRLKKLNVLKAEKNAINRLTQAIGSCTALEELQLTANNLSELPSSIGHLVRLKSLNVDKNCLTAVPSTIGGCASLTMLSLRENQIAELPMDIGKCERLTVLDLCSNRLRFLPFTINVLFKLQALWLSENQSQAMLKLQQERDPGTGVKVLTCYLLPQLPGQQNETERSPGNRAFVGGPKVHFGDMNNTADEEKTLPTGNFERHGTPHPKPHAAKLKKNTIDGHIIHHDENHQGHPTNIALQPKRSVDNTTAPSPTANGVIPGTSSNSLLQPRSALRFQAVPVQQYVPETQITAADHDSGTASGSAHSSQQQLNTYMNRSSSSLRGLPETQIVQLIIHRDESGSLGLSIAGGAESTPYKEGDQGLFISRVTPGGPADRAGLRQGDKLLRVNETDVVNVRHDVAVQKMKDSQTRLELTILRTEETTVNSVRQSPNQSQSLDASFMSDANEISSMSRETMSTTIKRDTTGSPGFTIAGGTGAGRDGFFISQITPGGAAAKDGKIQVGDRVLSINGTSLRGARHDQAVALLTGHADNEVYLVVQRERPSLTSPLPPSISTPTQSPSNPPGLVRAPSRSAPLNLLGDTTSWDGSQEEVELLKDDKSLGLSVVGGSDHSSHPFGITTPGVFISKIAVNSPASRCARLRIGDRILEVNGRDVRSARHIDAVEALKNSQSKVRLRVQHDPQPVGLKEVTILRRDGGTLGISIHGGVKSTPANPLDPSDEGIFIDRVEAGGVSEAAGLIAGHRIIEVNGESLLGCTQEEAASALRRSLELKMLVCDGYNRPSTTTTKRATSPNNDENSMEAIPVDIRRSPSPIPSHSHQSITSHIPQPITHLFQSPNSSVLSEAPLATSSPLPTSIVNTKQASKIPPPVAPKPTLKMSQLDNIRSTKTGNESSPERLNFSSKIQKFEREIEIKRPDRNTNGATLPPPEKKPLLSEADMKKLKEEEAKKIQQGHPALASIESPEKDVFFDQLIDNSYMSPNQSGSNGTNGKSMIPIRSKRAESRAIAAGQIDSDEGLSEAERAIREQQKRSEWRAARLKSLDQERAAADALMTRLQMGSPLSSINETGNQTNDRFLTNESIMEKDESFDRETGTSTLTITQKRYTKREFEVGAGEIGFADD</sequence>
<protein>
    <recommendedName>
        <fullName evidence="4">PDZ domain-containing protein</fullName>
    </recommendedName>
</protein>
<dbReference type="GO" id="GO:0098887">
    <property type="term" value="P:neurotransmitter receptor transport, endosome to postsynaptic membrane"/>
    <property type="evidence" value="ECO:0007669"/>
    <property type="project" value="TreeGrafter"/>
</dbReference>
<organism evidence="5 6">
    <name type="scientific">Mesorhabditis belari</name>
    <dbReference type="NCBI Taxonomy" id="2138241"/>
    <lineage>
        <taxon>Eukaryota</taxon>
        <taxon>Metazoa</taxon>
        <taxon>Ecdysozoa</taxon>
        <taxon>Nematoda</taxon>
        <taxon>Chromadorea</taxon>
        <taxon>Rhabditida</taxon>
        <taxon>Rhabditina</taxon>
        <taxon>Rhabditomorpha</taxon>
        <taxon>Rhabditoidea</taxon>
        <taxon>Rhabditidae</taxon>
        <taxon>Mesorhabditinae</taxon>
        <taxon>Mesorhabditis</taxon>
    </lineage>
</organism>
<feature type="domain" description="PDZ" evidence="4">
    <location>
        <begin position="595"/>
        <end position="683"/>
    </location>
</feature>
<dbReference type="InterPro" id="IPR036034">
    <property type="entry name" value="PDZ_sf"/>
</dbReference>
<dbReference type="GO" id="GO:0098968">
    <property type="term" value="P:neurotransmitter receptor transport postsynaptic membrane to endosome"/>
    <property type="evidence" value="ECO:0007669"/>
    <property type="project" value="TreeGrafter"/>
</dbReference>
<dbReference type="GO" id="GO:0014069">
    <property type="term" value="C:postsynaptic density"/>
    <property type="evidence" value="ECO:0007669"/>
    <property type="project" value="TreeGrafter"/>
</dbReference>
<feature type="domain" description="PDZ" evidence="4">
    <location>
        <begin position="854"/>
        <end position="944"/>
    </location>
</feature>
<dbReference type="PANTHER" id="PTHR23119:SF44">
    <property type="entry name" value="PROTEIN LAP4"/>
    <property type="match status" value="1"/>
</dbReference>
<evidence type="ECO:0000259" key="4">
    <source>
        <dbReference type="PROSITE" id="PS50106"/>
    </source>
</evidence>
<feature type="domain" description="PDZ" evidence="4">
    <location>
        <begin position="720"/>
        <end position="804"/>
    </location>
</feature>
<dbReference type="Pfam" id="PF23598">
    <property type="entry name" value="LRR_14"/>
    <property type="match status" value="1"/>
</dbReference>
<dbReference type="WBParaSite" id="MBELARI_LOCUS19497">
    <property type="protein sequence ID" value="MBELARI_LOCUS19497"/>
    <property type="gene ID" value="MBELARI_LOCUS19497"/>
</dbReference>
<dbReference type="PANTHER" id="PTHR23119">
    <property type="entry name" value="DISCS LARGE"/>
    <property type="match status" value="1"/>
</dbReference>
<dbReference type="SUPFAM" id="SSF50156">
    <property type="entry name" value="PDZ domain-like"/>
    <property type="match status" value="4"/>
</dbReference>
<dbReference type="SUPFAM" id="SSF52058">
    <property type="entry name" value="L domain-like"/>
    <property type="match status" value="2"/>
</dbReference>
<dbReference type="Pfam" id="PF13855">
    <property type="entry name" value="LRR_8"/>
    <property type="match status" value="2"/>
</dbReference>
<dbReference type="GO" id="GO:0016323">
    <property type="term" value="C:basolateral plasma membrane"/>
    <property type="evidence" value="ECO:0007669"/>
    <property type="project" value="TreeGrafter"/>
</dbReference>
<feature type="region of interest" description="Disordered" evidence="3">
    <location>
        <begin position="808"/>
        <end position="836"/>
    </location>
</feature>
<dbReference type="Proteomes" id="UP000887575">
    <property type="component" value="Unassembled WGS sequence"/>
</dbReference>
<dbReference type="PROSITE" id="PS50106">
    <property type="entry name" value="PDZ"/>
    <property type="match status" value="4"/>
</dbReference>
<dbReference type="InterPro" id="IPR050614">
    <property type="entry name" value="Synaptic_Scaffolding_LAP-MAGUK"/>
</dbReference>
<dbReference type="Gene3D" id="3.80.10.10">
    <property type="entry name" value="Ribonuclease Inhibitor"/>
    <property type="match status" value="2"/>
</dbReference>
<keyword evidence="5" id="KW-1185">Reference proteome</keyword>
<dbReference type="SMART" id="SM00228">
    <property type="entry name" value="PDZ"/>
    <property type="match status" value="4"/>
</dbReference>
<dbReference type="GO" id="GO:0045197">
    <property type="term" value="P:establishment or maintenance of epithelial cell apical/basal polarity"/>
    <property type="evidence" value="ECO:0007669"/>
    <property type="project" value="TreeGrafter"/>
</dbReference>
<name>A0AAF3EZ58_9BILA</name>
<dbReference type="GO" id="GO:0019901">
    <property type="term" value="F:protein kinase binding"/>
    <property type="evidence" value="ECO:0007669"/>
    <property type="project" value="TreeGrafter"/>
</dbReference>
<dbReference type="PROSITE" id="PS51450">
    <property type="entry name" value="LRR"/>
    <property type="match status" value="4"/>
</dbReference>
<dbReference type="SMART" id="SM00369">
    <property type="entry name" value="LRR_TYP"/>
    <property type="match status" value="12"/>
</dbReference>
<dbReference type="Gene3D" id="2.30.42.10">
    <property type="match status" value="4"/>
</dbReference>
<proteinExistence type="predicted"/>
<dbReference type="InterPro" id="IPR055414">
    <property type="entry name" value="LRR_R13L4/SHOC2-like"/>
</dbReference>
<dbReference type="SMART" id="SM00364">
    <property type="entry name" value="LRR_BAC"/>
    <property type="match status" value="10"/>
</dbReference>